<dbReference type="PANTHER" id="PTHR42850:SF7">
    <property type="entry name" value="BIS(5'-NUCLEOSYL)-TETRAPHOSPHATASE PRPE [ASYMMETRICAL]"/>
    <property type="match status" value="1"/>
</dbReference>
<dbReference type="CDD" id="cd07423">
    <property type="entry name" value="MPP_Prp_like"/>
    <property type="match status" value="1"/>
</dbReference>
<proteinExistence type="predicted"/>
<comment type="caution">
    <text evidence="2">The sequence shown here is derived from an EMBL/GenBank/DDBJ whole genome shotgun (WGS) entry which is preliminary data.</text>
</comment>
<dbReference type="InterPro" id="IPR029052">
    <property type="entry name" value="Metallo-depent_PP-like"/>
</dbReference>
<dbReference type="Pfam" id="PF00149">
    <property type="entry name" value="Metallophos"/>
    <property type="match status" value="1"/>
</dbReference>
<evidence type="ECO:0000313" key="3">
    <source>
        <dbReference type="Proteomes" id="UP000242310"/>
    </source>
</evidence>
<protein>
    <submittedName>
        <fullName evidence="2">Protein phosphatase</fullName>
    </submittedName>
</protein>
<dbReference type="GO" id="GO:0005737">
    <property type="term" value="C:cytoplasm"/>
    <property type="evidence" value="ECO:0007669"/>
    <property type="project" value="TreeGrafter"/>
</dbReference>
<dbReference type="Gene3D" id="3.60.21.10">
    <property type="match status" value="1"/>
</dbReference>
<feature type="domain" description="Calcineurin-like phosphoesterase" evidence="1">
    <location>
        <begin position="4"/>
        <end position="194"/>
    </location>
</feature>
<dbReference type="InterPro" id="IPR041780">
    <property type="entry name" value="MPP_PrpE-like"/>
</dbReference>
<dbReference type="Proteomes" id="UP000242310">
    <property type="component" value="Unassembled WGS sequence"/>
</dbReference>
<evidence type="ECO:0000259" key="1">
    <source>
        <dbReference type="Pfam" id="PF00149"/>
    </source>
</evidence>
<name>A0A2P8HXE5_9BACI</name>
<dbReference type="SUPFAM" id="SSF56300">
    <property type="entry name" value="Metallo-dependent phosphatases"/>
    <property type="match status" value="1"/>
</dbReference>
<keyword evidence="3" id="KW-1185">Reference proteome</keyword>
<reference evidence="2 3" key="1">
    <citation type="submission" date="2018-03" db="EMBL/GenBank/DDBJ databases">
        <title>Genomic Encyclopedia of Type Strains, Phase III (KMG-III): the genomes of soil and plant-associated and newly described type strains.</title>
        <authorList>
            <person name="Whitman W."/>
        </authorList>
    </citation>
    <scope>NUCLEOTIDE SEQUENCE [LARGE SCALE GENOMIC DNA]</scope>
    <source>
        <strain evidence="2 3">CGMCC 1.07653</strain>
    </source>
</reference>
<gene>
    <name evidence="2" type="ORF">B0H94_102178</name>
</gene>
<dbReference type="GO" id="GO:0016791">
    <property type="term" value="F:phosphatase activity"/>
    <property type="evidence" value="ECO:0007669"/>
    <property type="project" value="TreeGrafter"/>
</dbReference>
<dbReference type="PANTHER" id="PTHR42850">
    <property type="entry name" value="METALLOPHOSPHOESTERASE"/>
    <property type="match status" value="1"/>
</dbReference>
<dbReference type="InterPro" id="IPR004843">
    <property type="entry name" value="Calcineurin-like_PHP"/>
</dbReference>
<dbReference type="OrthoDB" id="9807890at2"/>
<dbReference type="AlphaFoldDB" id="A0A2P8HXE5"/>
<dbReference type="NCBIfam" id="NF010148">
    <property type="entry name" value="PRK13625.1"/>
    <property type="match status" value="1"/>
</dbReference>
<evidence type="ECO:0000313" key="2">
    <source>
        <dbReference type="EMBL" id="PSL50901.1"/>
    </source>
</evidence>
<organism evidence="2 3">
    <name type="scientific">Salsuginibacillus halophilus</name>
    <dbReference type="NCBI Taxonomy" id="517424"/>
    <lineage>
        <taxon>Bacteria</taxon>
        <taxon>Bacillati</taxon>
        <taxon>Bacillota</taxon>
        <taxon>Bacilli</taxon>
        <taxon>Bacillales</taxon>
        <taxon>Bacillaceae</taxon>
        <taxon>Salsuginibacillus</taxon>
    </lineage>
</organism>
<accession>A0A2P8HXE5</accession>
<dbReference type="InterPro" id="IPR050126">
    <property type="entry name" value="Ap4A_hydrolase"/>
</dbReference>
<sequence length="248" mass="28108">MYDFIGDVHGCYDEMHELLLLLGYSRSNDGVWSQRDRKPVFLGDLTDRGPASLQAVEDVAATVLSGNGKYVPGNHCDKLYRFFLGRNIQIKHGLETTVAEWEQLSSSHRSVIKDQFMQLFEQAPLYHALDEGRVYAAHAGLRRIDQGHVSKQIRTFVLYGDITEKKDETGFPVRRDWAKVYDGSAWVIYGHTPVRTTRMLNRTANIDTGCVFGGALTALSYPEMTTTAVHSRQPFQPEKFHTFSEEST</sequence>
<dbReference type="RefSeq" id="WP_106587620.1">
    <property type="nucleotide sequence ID" value="NZ_PYAV01000002.1"/>
</dbReference>
<dbReference type="EMBL" id="PYAV01000002">
    <property type="protein sequence ID" value="PSL50901.1"/>
    <property type="molecule type" value="Genomic_DNA"/>
</dbReference>